<dbReference type="RefSeq" id="WP_092660086.1">
    <property type="nucleotide sequence ID" value="NZ_FOCX01000009.1"/>
</dbReference>
<reference evidence="3" key="1">
    <citation type="submission" date="2016-10" db="EMBL/GenBank/DDBJ databases">
        <authorList>
            <person name="Varghese N."/>
            <person name="Submissions S."/>
        </authorList>
    </citation>
    <scope>NUCLEOTIDE SEQUENCE [LARGE SCALE GENOMIC DNA]</scope>
    <source>
        <strain evidence="3">IBRC-M 10043</strain>
    </source>
</reference>
<accession>A0A1H8MRD5</accession>
<protein>
    <submittedName>
        <fullName evidence="2">Uncharacterized protein</fullName>
    </submittedName>
</protein>
<dbReference type="Proteomes" id="UP000198775">
    <property type="component" value="Unassembled WGS sequence"/>
</dbReference>
<sequence>MASESLSDFGVVDEGDETPTLEIRPKERNHKSGCVCPECEQNIGPTHGEFELPVSAVYDSRLQDALEERMSTVTVNGWECEDCTLIAPRNMESSNSVWVNRDNRANRFSGVAVQLTTSGGILAPMLSEEIPPAFEDEFGTVCPSCEIEYPGCCVEARAPCGVCRGDTDRHTATYSKPWNENWSRQAAVSDRNREKPEYGCSMQSL</sequence>
<evidence type="ECO:0000313" key="2">
    <source>
        <dbReference type="EMBL" id="SEO19783.1"/>
    </source>
</evidence>
<dbReference type="AlphaFoldDB" id="A0A1H8MRD5"/>
<keyword evidence="3" id="KW-1185">Reference proteome</keyword>
<gene>
    <name evidence="2" type="ORF">SAMN05216388_100991</name>
</gene>
<proteinExistence type="predicted"/>
<name>A0A1H8MRD5_9EURY</name>
<organism evidence="2 3">
    <name type="scientific">Halorientalis persicus</name>
    <dbReference type="NCBI Taxonomy" id="1367881"/>
    <lineage>
        <taxon>Archaea</taxon>
        <taxon>Methanobacteriati</taxon>
        <taxon>Methanobacteriota</taxon>
        <taxon>Stenosarchaea group</taxon>
        <taxon>Halobacteria</taxon>
        <taxon>Halobacteriales</taxon>
        <taxon>Haloarculaceae</taxon>
        <taxon>Halorientalis</taxon>
    </lineage>
</organism>
<dbReference type="EMBL" id="FOCX01000009">
    <property type="protein sequence ID" value="SEO19783.1"/>
    <property type="molecule type" value="Genomic_DNA"/>
</dbReference>
<feature type="region of interest" description="Disordered" evidence="1">
    <location>
        <begin position="185"/>
        <end position="205"/>
    </location>
</feature>
<evidence type="ECO:0000313" key="3">
    <source>
        <dbReference type="Proteomes" id="UP000198775"/>
    </source>
</evidence>
<evidence type="ECO:0000256" key="1">
    <source>
        <dbReference type="SAM" id="MobiDB-lite"/>
    </source>
</evidence>
<feature type="region of interest" description="Disordered" evidence="1">
    <location>
        <begin position="1"/>
        <end position="21"/>
    </location>
</feature>